<name>A0A5S6QTC8_TRIMR</name>
<evidence type="ECO:0000313" key="1">
    <source>
        <dbReference type="Proteomes" id="UP000046395"/>
    </source>
</evidence>
<dbReference type="AlphaFoldDB" id="A0A5S6QTC8"/>
<evidence type="ECO:0000313" key="2">
    <source>
        <dbReference type="WBParaSite" id="TMUE_2000010383.1"/>
    </source>
</evidence>
<reference evidence="2" key="1">
    <citation type="submission" date="2019-12" db="UniProtKB">
        <authorList>
            <consortium name="WormBaseParasite"/>
        </authorList>
    </citation>
    <scope>IDENTIFICATION</scope>
</reference>
<accession>A0A5S6QTC8</accession>
<keyword evidence="1" id="KW-1185">Reference proteome</keyword>
<dbReference type="Proteomes" id="UP000046395">
    <property type="component" value="Unassembled WGS sequence"/>
</dbReference>
<sequence length="257" mass="29376">MWIQGCEQSMRTVLLVIRAWEEKMVRTSLCGYVQQAGEKGKFQERHEIPAQFAKIPYQTEVPASYFLLCPLCTYSRNLITTSFISEAYHLIGTNRFFAVDCYLCAMDDLCRPVTNSFDDCVKDPGSPQTQSLFGKENLVLLDGCGLEKMRKADPKCEKELPPFSQMKRPHEDDDVEEVINNILDKMCEQLNLLRSTSDDSHEKYEPIEIIEDQVPCISVSHLAEDICEADNSTAQLHDPGTSVSNQVEHMEKFHRQQ</sequence>
<proteinExistence type="predicted"/>
<protein>
    <submittedName>
        <fullName evidence="2">Uncharacterized protein</fullName>
    </submittedName>
</protein>
<dbReference type="WBParaSite" id="TMUE_2000010383.1">
    <property type="protein sequence ID" value="TMUE_2000010383.1"/>
    <property type="gene ID" value="WBGene00293321"/>
</dbReference>
<organism evidence="1 2">
    <name type="scientific">Trichuris muris</name>
    <name type="common">Mouse whipworm</name>
    <dbReference type="NCBI Taxonomy" id="70415"/>
    <lineage>
        <taxon>Eukaryota</taxon>
        <taxon>Metazoa</taxon>
        <taxon>Ecdysozoa</taxon>
        <taxon>Nematoda</taxon>
        <taxon>Enoplea</taxon>
        <taxon>Dorylaimia</taxon>
        <taxon>Trichinellida</taxon>
        <taxon>Trichuridae</taxon>
        <taxon>Trichuris</taxon>
    </lineage>
</organism>